<feature type="compositionally biased region" description="Basic and acidic residues" evidence="2">
    <location>
        <begin position="174"/>
        <end position="211"/>
    </location>
</feature>
<dbReference type="PANTHER" id="PTHR15141">
    <property type="entry name" value="TRANSCRIPTION ELONGATION FACTOR B POLYPEPTIDE 3"/>
    <property type="match status" value="1"/>
</dbReference>
<dbReference type="Proteomes" id="UP000053766">
    <property type="component" value="Unassembled WGS sequence"/>
</dbReference>
<dbReference type="OrthoDB" id="21513at2759"/>
<keyword evidence="4" id="KW-0251">Elongation factor</keyword>
<reference evidence="5" key="2">
    <citation type="journal article" date="2016" name="Sci. Rep.">
        <title>Dictyocaulus viviparus genome, variome and transcriptome elucidate lungworm biology and support future intervention.</title>
        <authorList>
            <person name="McNulty S.N."/>
            <person name="Strube C."/>
            <person name="Rosa B.A."/>
            <person name="Martin J.C."/>
            <person name="Tyagi R."/>
            <person name="Choi Y.J."/>
            <person name="Wang Q."/>
            <person name="Hallsworth Pepin K."/>
            <person name="Zhang X."/>
            <person name="Ozersky P."/>
            <person name="Wilson R.K."/>
            <person name="Sternberg P.W."/>
            <person name="Gasser R.B."/>
            <person name="Mitreva M."/>
        </authorList>
    </citation>
    <scope>NUCLEOTIDE SEQUENCE [LARGE SCALE GENOMIC DNA]</scope>
    <source>
        <strain evidence="5">HannoverDv2000</strain>
    </source>
</reference>
<dbReference type="Gene3D" id="6.10.250.3180">
    <property type="match status" value="1"/>
</dbReference>
<accession>A0A0D8XS73</accession>
<evidence type="ECO:0000259" key="3">
    <source>
        <dbReference type="PROSITE" id="PS51319"/>
    </source>
</evidence>
<feature type="domain" description="TFIIS N-terminal" evidence="3">
    <location>
        <begin position="6"/>
        <end position="77"/>
    </location>
</feature>
<dbReference type="InterPro" id="IPR017923">
    <property type="entry name" value="TFIIS_N"/>
</dbReference>
<feature type="region of interest" description="Disordered" evidence="2">
    <location>
        <begin position="232"/>
        <end position="328"/>
    </location>
</feature>
<feature type="compositionally biased region" description="Basic and acidic residues" evidence="2">
    <location>
        <begin position="257"/>
        <end position="267"/>
    </location>
</feature>
<keyword evidence="1" id="KW-0539">Nucleus</keyword>
<keyword evidence="5" id="KW-1185">Reference proteome</keyword>
<dbReference type="SUPFAM" id="SSF47676">
    <property type="entry name" value="Conserved domain common to transcription factors TFIIS, elongin A, CRSP70"/>
    <property type="match status" value="1"/>
</dbReference>
<dbReference type="Pfam" id="PF08711">
    <property type="entry name" value="Med26"/>
    <property type="match status" value="1"/>
</dbReference>
<feature type="compositionally biased region" description="Acidic residues" evidence="2">
    <location>
        <begin position="246"/>
        <end position="256"/>
    </location>
</feature>
<feature type="region of interest" description="Disordered" evidence="2">
    <location>
        <begin position="77"/>
        <end position="103"/>
    </location>
</feature>
<dbReference type="PANTHER" id="PTHR15141:SF76">
    <property type="entry name" value="TRANSCRIPTION ELONGATION FACTOR B POLYPEPTIDE 3"/>
    <property type="match status" value="1"/>
</dbReference>
<dbReference type="Gene3D" id="1.20.930.10">
    <property type="entry name" value="Conserved domain common to transcription factors TFIIS, elongin A, CRSP70"/>
    <property type="match status" value="1"/>
</dbReference>
<dbReference type="GO" id="GO:0003746">
    <property type="term" value="F:translation elongation factor activity"/>
    <property type="evidence" value="ECO:0007669"/>
    <property type="project" value="UniProtKB-KW"/>
</dbReference>
<reference evidence="4 5" key="1">
    <citation type="submission" date="2013-11" db="EMBL/GenBank/DDBJ databases">
        <title>Draft genome of the bovine lungworm Dictyocaulus viviparus.</title>
        <authorList>
            <person name="Mitreva M."/>
        </authorList>
    </citation>
    <scope>NUCLEOTIDE SEQUENCE [LARGE SCALE GENOMIC DNA]</scope>
    <source>
        <strain evidence="4 5">HannoverDv2000</strain>
    </source>
</reference>
<gene>
    <name evidence="4" type="ORF">DICVIV_07306</name>
</gene>
<dbReference type="STRING" id="29172.A0A0D8XS73"/>
<dbReference type="AlphaFoldDB" id="A0A0D8XS73"/>
<dbReference type="InterPro" id="IPR035441">
    <property type="entry name" value="TFIIS/LEDGF_dom_sf"/>
</dbReference>
<evidence type="ECO:0000256" key="2">
    <source>
        <dbReference type="SAM" id="MobiDB-lite"/>
    </source>
</evidence>
<dbReference type="GO" id="GO:0005634">
    <property type="term" value="C:nucleus"/>
    <property type="evidence" value="ECO:0007669"/>
    <property type="project" value="UniProtKB-SubCell"/>
</dbReference>
<organism evidence="4 5">
    <name type="scientific">Dictyocaulus viviparus</name>
    <name type="common">Bovine lungworm</name>
    <dbReference type="NCBI Taxonomy" id="29172"/>
    <lineage>
        <taxon>Eukaryota</taxon>
        <taxon>Metazoa</taxon>
        <taxon>Ecdysozoa</taxon>
        <taxon>Nematoda</taxon>
        <taxon>Chromadorea</taxon>
        <taxon>Rhabditida</taxon>
        <taxon>Rhabditina</taxon>
        <taxon>Rhabditomorpha</taxon>
        <taxon>Strongyloidea</taxon>
        <taxon>Metastrongylidae</taxon>
        <taxon>Dictyocaulus</taxon>
    </lineage>
</organism>
<dbReference type="PROSITE" id="PS51319">
    <property type="entry name" value="TFIIS_N"/>
    <property type="match status" value="1"/>
</dbReference>
<proteinExistence type="predicted"/>
<feature type="compositionally biased region" description="Basic and acidic residues" evidence="2">
    <location>
        <begin position="313"/>
        <end position="323"/>
    </location>
</feature>
<name>A0A0D8XS73_DICVI</name>
<evidence type="ECO:0000313" key="5">
    <source>
        <dbReference type="Proteomes" id="UP000053766"/>
    </source>
</evidence>
<protein>
    <submittedName>
        <fullName evidence="4">Transcription elongation factor S-II protein</fullName>
    </submittedName>
</protein>
<comment type="subcellular location">
    <subcellularLocation>
        <location evidence="1">Nucleus</location>
    </subcellularLocation>
</comment>
<dbReference type="EMBL" id="KN716342">
    <property type="protein sequence ID" value="KJH46652.1"/>
    <property type="molecule type" value="Genomic_DNA"/>
</dbReference>
<dbReference type="InterPro" id="IPR051870">
    <property type="entry name" value="Elongin-A_domain"/>
</dbReference>
<sequence>MAFNDAILNKVAKYGKLIKRKEKIAHALSRLNDLEMTLDILSATNIGRCVNKLCHDPIYGHEASRIIEKWKEVARQSGVRGDEDSSSSEDNGQPNYDQSPIKEECSSEIRKGSIFCDDERRGQSQERCLYSSSDVDVHDYNKYHNIETAHHQEHSRENRTYLCDLKKNYYSGDQDSKGYRHQLDDKDKRKSRSESSRNTYEDYHKSHDKNEYSQQEQGKWACAEDDEINLSPVSRSPVWSERAADDQSDNELMDVNEEYRSGSEKGSKKMKALDTNGEQKSYRNFHQRHSSSNVDHIYKRKRSPSEESTTPKLELKSKSDAKQSKKSKCKKVVTDFETMLLSADSSPVKIQKPREALWKYDYGNVPILNNYHPFPQAARAPKETSSLADNFNPENMFKPRNERGKVFAGRRKVVSKDVLSLFHLCLRVLMNNTRVLLYAEYISYDVAKPILEKCTAKELSDIEAKHRDVMVPVVVCASDLGNTAFIMNIVAEYLEEDSEELWQRFVEKKSQEKNRTAMLADATAPTYIKRRQMRHGTNVSKSLPSAQEVSSARRKIFESGGSKDSLAAIPNALVRSSITVNAKGDSKKQPVKKGALMIKTMKMLKMKRK</sequence>
<evidence type="ECO:0000313" key="4">
    <source>
        <dbReference type="EMBL" id="KJH46652.1"/>
    </source>
</evidence>
<keyword evidence="4" id="KW-0648">Protein biosynthesis</keyword>
<evidence type="ECO:0000256" key="1">
    <source>
        <dbReference type="PROSITE-ProRule" id="PRU00649"/>
    </source>
</evidence>
<feature type="region of interest" description="Disordered" evidence="2">
    <location>
        <begin position="173"/>
        <end position="220"/>
    </location>
</feature>